<keyword evidence="1" id="KW-0067">ATP-binding</keyword>
<gene>
    <name evidence="1" type="ORF">BD94_1067</name>
</gene>
<sequence length="254" mass="28966">MRNFFTAIFVFSVVFINAQFDSVNSGEILKYRIHYGFLNAGFATLSTKKTTYNGAPHLYVRGEGKSSGAVRAFFKVDDIYESYINLRTDQPSFYVRNVSEGSYRKNLASTFNHSNHTVSLHDRIKNETRNFNVNSDIQDMLSSFYYLRTLSTDQLKVGSSVKLNVWIDDEIYPFMLKVVGTEMMSTKFGRINCLKIIPSVMSGRVFKAKEGVTMWVTNDANHIPIQMKAELAVGSLKADLIEYSNVKYPLRFAK</sequence>
<proteinExistence type="predicted"/>
<name>A0A077EBK5_9FLAO</name>
<dbReference type="GO" id="GO:0004386">
    <property type="term" value="F:helicase activity"/>
    <property type="evidence" value="ECO:0007669"/>
    <property type="project" value="UniProtKB-KW"/>
</dbReference>
<keyword evidence="1" id="KW-0347">Helicase</keyword>
<dbReference type="AlphaFoldDB" id="A0A077EBK5"/>
<dbReference type="InterPro" id="IPR021457">
    <property type="entry name" value="DUF3108"/>
</dbReference>
<keyword evidence="1" id="KW-0540">Nuclease</keyword>
<dbReference type="Proteomes" id="UP000028933">
    <property type="component" value="Chromosome"/>
</dbReference>
<reference evidence="1" key="1">
    <citation type="journal article" date="2013" name="Lancet">
        <title>First case of E anophelis outbreak in an intensive-care unit.</title>
        <authorList>
            <person name="Teo J."/>
            <person name="Tan S.Y."/>
            <person name="Tay M."/>
            <person name="Ding Y."/>
            <person name="Kjelleberg S."/>
            <person name="Givskov M."/>
            <person name="Lin R.T."/>
            <person name="Yang L."/>
        </authorList>
    </citation>
    <scope>NUCLEOTIDE SEQUENCE [LARGE SCALE GENOMIC DNA]</scope>
    <source>
        <strain evidence="1">NUHP1</strain>
    </source>
</reference>
<dbReference type="GO" id="GO:0004527">
    <property type="term" value="F:exonuclease activity"/>
    <property type="evidence" value="ECO:0007669"/>
    <property type="project" value="UniProtKB-KW"/>
</dbReference>
<dbReference type="GeneID" id="56686009"/>
<protein>
    <submittedName>
        <fullName evidence="1">ATP-dependent exoDNAse (Exonuclease V) alpha subunit-helicase superfamily I member</fullName>
    </submittedName>
</protein>
<dbReference type="eggNOG" id="ENOG502ZB4S">
    <property type="taxonomic scope" value="Bacteria"/>
</dbReference>
<keyword evidence="1" id="KW-0547">Nucleotide-binding</keyword>
<dbReference type="RefSeq" id="WP_009092029.1">
    <property type="nucleotide sequence ID" value="NZ_CP007547.1"/>
</dbReference>
<keyword evidence="1" id="KW-0269">Exonuclease</keyword>
<dbReference type="STRING" id="1338011.BD94_1067"/>
<dbReference type="Pfam" id="PF11306">
    <property type="entry name" value="DUF3108"/>
    <property type="match status" value="1"/>
</dbReference>
<evidence type="ECO:0000313" key="2">
    <source>
        <dbReference type="Proteomes" id="UP000028933"/>
    </source>
</evidence>
<reference evidence="1" key="2">
    <citation type="journal article" date="2015" name="Genome Biol. Evol.">
        <title>Complete Genome Sequence and Transcriptomic Analysis of the Novel Pathogen Elizabethkingia anophelis in Response to Oxidative Stress.</title>
        <authorList>
            <person name="Li Y."/>
            <person name="Liu Y."/>
            <person name="Chew S.C."/>
            <person name="Tay M."/>
            <person name="Salido M.M."/>
            <person name="Teo J."/>
            <person name="Lauro F.M."/>
            <person name="Givskov M."/>
            <person name="Yang L."/>
        </authorList>
    </citation>
    <scope>NUCLEOTIDE SEQUENCE</scope>
    <source>
        <strain evidence="1">NUHP1</strain>
    </source>
</reference>
<accession>A0A077EBK5</accession>
<keyword evidence="1" id="KW-0378">Hydrolase</keyword>
<organism evidence="1 2">
    <name type="scientific">Elizabethkingia anophelis NUHP1</name>
    <dbReference type="NCBI Taxonomy" id="1338011"/>
    <lineage>
        <taxon>Bacteria</taxon>
        <taxon>Pseudomonadati</taxon>
        <taxon>Bacteroidota</taxon>
        <taxon>Flavobacteriia</taxon>
        <taxon>Flavobacteriales</taxon>
        <taxon>Weeksellaceae</taxon>
        <taxon>Elizabethkingia</taxon>
    </lineage>
</organism>
<dbReference type="EMBL" id="CP007547">
    <property type="protein sequence ID" value="AIL44842.1"/>
    <property type="molecule type" value="Genomic_DNA"/>
</dbReference>
<evidence type="ECO:0000313" key="1">
    <source>
        <dbReference type="EMBL" id="AIL44842.1"/>
    </source>
</evidence>
<dbReference type="HOGENOM" id="CLU_073797_0_0_10"/>
<dbReference type="KEGG" id="eao:BD94_1067"/>